<dbReference type="Gene3D" id="2.40.170.20">
    <property type="entry name" value="TonB-dependent receptor, beta-barrel domain"/>
    <property type="match status" value="1"/>
</dbReference>
<evidence type="ECO:0000313" key="15">
    <source>
        <dbReference type="EMBL" id="SDD58520.1"/>
    </source>
</evidence>
<dbReference type="Gene3D" id="2.170.130.10">
    <property type="entry name" value="TonB-dependent receptor, plug domain"/>
    <property type="match status" value="1"/>
</dbReference>
<dbReference type="GO" id="GO:0015344">
    <property type="term" value="F:siderophore uptake transmembrane transporter activity"/>
    <property type="evidence" value="ECO:0007669"/>
    <property type="project" value="TreeGrafter"/>
</dbReference>
<evidence type="ECO:0000256" key="2">
    <source>
        <dbReference type="ARBA" id="ARBA00009810"/>
    </source>
</evidence>
<keyword evidence="16" id="KW-1185">Reference proteome</keyword>
<proteinExistence type="inferred from homology"/>
<feature type="compositionally biased region" description="Polar residues" evidence="12">
    <location>
        <begin position="63"/>
        <end position="79"/>
    </location>
</feature>
<evidence type="ECO:0000256" key="4">
    <source>
        <dbReference type="ARBA" id="ARBA00022452"/>
    </source>
</evidence>
<evidence type="ECO:0000256" key="12">
    <source>
        <dbReference type="SAM" id="MobiDB-lite"/>
    </source>
</evidence>
<dbReference type="AlphaFoldDB" id="A0A1G6VXS7"/>
<comment type="similarity">
    <text evidence="2 10 11">Belongs to the TonB-dependent receptor family.</text>
</comment>
<dbReference type="GO" id="GO:0015891">
    <property type="term" value="P:siderophore transport"/>
    <property type="evidence" value="ECO:0007669"/>
    <property type="project" value="InterPro"/>
</dbReference>
<dbReference type="InterPro" id="IPR036942">
    <property type="entry name" value="Beta-barrel_TonB_sf"/>
</dbReference>
<evidence type="ECO:0000256" key="8">
    <source>
        <dbReference type="ARBA" id="ARBA00023170"/>
    </source>
</evidence>
<sequence>MGRPREPFMQRIIPLPLALGAALPWLGLSAMAQVSTPVDTGDARSPSLPAVTVTAPATPAAQRSPSLATGTAGSTLDSPFSVTTVPGELVRQQGGTTLQDALRNVPGAQADSGFNGSHTQFFILRGAVTDSGTGSNRVLRDGVRLSNYPYTPAFVESVEVLRGPGAALGVRSEPGGTVNIVTRQPQWSNFGSVSLGAGGHGALETTVDLNRVLSAENELAARVTATRSDASEWRHVKDRLDGIQLGLAQSDGNRYHLRASVEATNQTYQPDYGLPALNGRPVAVPRDRQLGEPFGDSTTDNRIYSLHGDVALSADTRWSADFTHLEAQSTSIKNLLNGSPLAGQPAGTYARVSAWEPGTQRRIDAFSTALASTRSAGALTHQLYLGAEYYKETLNQPSLSVPAATSPPINVFNPVYGRVTAPPAGAVLAQSLTTQNLESFAASAQDQIDFGAWSVVAGLRFARQRFLYGTAGVLPVEESRWSPKLAVLRRLSDADTVYANVSTGTSPNQVASSSNQSLPSRRAAQVEVGWKSLWQNGLMVSDVAVYRLDQKNMIAADLSTPLNNFDFTTAGSARSQGIEASLTGQVTDRVNVALTYAFTDAKYLQNPVYGGMAVPNVARHAATLWAQYAWDARWKTGAGLSLQSRRFADEANTTVLPGYSRVDLSQTWVSPLADGQSIEVQATVRNVFDKHYFVSSHLHVSRWITPGQGRNAFVSATYRF</sequence>
<dbReference type="InterPro" id="IPR012910">
    <property type="entry name" value="Plug_dom"/>
</dbReference>
<dbReference type="InterPro" id="IPR010105">
    <property type="entry name" value="TonB_sidphr_rcpt"/>
</dbReference>
<evidence type="ECO:0000256" key="7">
    <source>
        <dbReference type="ARBA" id="ARBA00023136"/>
    </source>
</evidence>
<feature type="domain" description="TonB-dependent receptor plug" evidence="14">
    <location>
        <begin position="76"/>
        <end position="177"/>
    </location>
</feature>
<organism evidence="15 16">
    <name type="scientific">Paracidovorax valerianellae</name>
    <dbReference type="NCBI Taxonomy" id="187868"/>
    <lineage>
        <taxon>Bacteria</taxon>
        <taxon>Pseudomonadati</taxon>
        <taxon>Pseudomonadota</taxon>
        <taxon>Betaproteobacteria</taxon>
        <taxon>Burkholderiales</taxon>
        <taxon>Comamonadaceae</taxon>
        <taxon>Paracidovorax</taxon>
    </lineage>
</organism>
<dbReference type="InterPro" id="IPR037066">
    <property type="entry name" value="Plug_dom_sf"/>
</dbReference>
<name>A0A1G6VXS7_9BURK</name>
<keyword evidence="6 11" id="KW-0798">TonB box</keyword>
<dbReference type="STRING" id="187868.SAMN05192589_107171"/>
<keyword evidence="4 10" id="KW-1134">Transmembrane beta strand</keyword>
<evidence type="ECO:0000256" key="1">
    <source>
        <dbReference type="ARBA" id="ARBA00004571"/>
    </source>
</evidence>
<dbReference type="NCBIfam" id="TIGR01783">
    <property type="entry name" value="TonB-siderophor"/>
    <property type="match status" value="1"/>
</dbReference>
<feature type="region of interest" description="Disordered" evidence="12">
    <location>
        <begin position="55"/>
        <end position="79"/>
    </location>
</feature>
<dbReference type="InterPro" id="IPR039426">
    <property type="entry name" value="TonB-dep_rcpt-like"/>
</dbReference>
<evidence type="ECO:0000256" key="5">
    <source>
        <dbReference type="ARBA" id="ARBA00022692"/>
    </source>
</evidence>
<feature type="domain" description="TonB-dependent receptor-like beta-barrel" evidence="13">
    <location>
        <begin position="256"/>
        <end position="687"/>
    </location>
</feature>
<comment type="subcellular location">
    <subcellularLocation>
        <location evidence="1 10">Cell outer membrane</location>
        <topology evidence="1 10">Multi-pass membrane protein</topology>
    </subcellularLocation>
</comment>
<dbReference type="SUPFAM" id="SSF56935">
    <property type="entry name" value="Porins"/>
    <property type="match status" value="1"/>
</dbReference>
<evidence type="ECO:0000256" key="11">
    <source>
        <dbReference type="RuleBase" id="RU003357"/>
    </source>
</evidence>
<evidence type="ECO:0000313" key="16">
    <source>
        <dbReference type="Proteomes" id="UP000198781"/>
    </source>
</evidence>
<reference evidence="15 16" key="1">
    <citation type="submission" date="2016-10" db="EMBL/GenBank/DDBJ databases">
        <authorList>
            <person name="de Groot N.N."/>
        </authorList>
    </citation>
    <scope>NUCLEOTIDE SEQUENCE [LARGE SCALE GENOMIC DNA]</scope>
    <source>
        <strain evidence="15 16">DSM 16619</strain>
    </source>
</reference>
<dbReference type="Pfam" id="PF07715">
    <property type="entry name" value="Plug"/>
    <property type="match status" value="1"/>
</dbReference>
<evidence type="ECO:0000259" key="14">
    <source>
        <dbReference type="Pfam" id="PF07715"/>
    </source>
</evidence>
<dbReference type="Pfam" id="PF00593">
    <property type="entry name" value="TonB_dep_Rec_b-barrel"/>
    <property type="match status" value="1"/>
</dbReference>
<dbReference type="InterPro" id="IPR000531">
    <property type="entry name" value="Beta-barrel_TonB"/>
</dbReference>
<dbReference type="GO" id="GO:0038023">
    <property type="term" value="F:signaling receptor activity"/>
    <property type="evidence" value="ECO:0007669"/>
    <property type="project" value="InterPro"/>
</dbReference>
<protein>
    <submittedName>
        <fullName evidence="15">Iron complex outermembrane recepter protein</fullName>
    </submittedName>
</protein>
<dbReference type="Proteomes" id="UP000198781">
    <property type="component" value="Unassembled WGS sequence"/>
</dbReference>
<accession>A0A1G6VXS7</accession>
<dbReference type="PANTHER" id="PTHR32552">
    <property type="entry name" value="FERRICHROME IRON RECEPTOR-RELATED"/>
    <property type="match status" value="1"/>
</dbReference>
<keyword evidence="9 10" id="KW-0998">Cell outer membrane</keyword>
<keyword evidence="3 10" id="KW-0813">Transport</keyword>
<keyword evidence="8" id="KW-0675">Receptor</keyword>
<evidence type="ECO:0000256" key="10">
    <source>
        <dbReference type="PROSITE-ProRule" id="PRU01360"/>
    </source>
</evidence>
<dbReference type="PROSITE" id="PS52016">
    <property type="entry name" value="TONB_DEPENDENT_REC_3"/>
    <property type="match status" value="1"/>
</dbReference>
<keyword evidence="7 10" id="KW-0472">Membrane</keyword>
<keyword evidence="5 10" id="KW-0812">Transmembrane</keyword>
<dbReference type="GO" id="GO:0009279">
    <property type="term" value="C:cell outer membrane"/>
    <property type="evidence" value="ECO:0007669"/>
    <property type="project" value="UniProtKB-SubCell"/>
</dbReference>
<evidence type="ECO:0000259" key="13">
    <source>
        <dbReference type="Pfam" id="PF00593"/>
    </source>
</evidence>
<dbReference type="EMBL" id="FMZC01000007">
    <property type="protein sequence ID" value="SDD58520.1"/>
    <property type="molecule type" value="Genomic_DNA"/>
</dbReference>
<evidence type="ECO:0000256" key="9">
    <source>
        <dbReference type="ARBA" id="ARBA00023237"/>
    </source>
</evidence>
<dbReference type="PANTHER" id="PTHR32552:SF82">
    <property type="entry name" value="FCUA PROTEIN"/>
    <property type="match status" value="1"/>
</dbReference>
<evidence type="ECO:0000256" key="6">
    <source>
        <dbReference type="ARBA" id="ARBA00023077"/>
    </source>
</evidence>
<gene>
    <name evidence="15" type="ORF">SAMN05192589_107171</name>
</gene>
<evidence type="ECO:0000256" key="3">
    <source>
        <dbReference type="ARBA" id="ARBA00022448"/>
    </source>
</evidence>
<dbReference type="CDD" id="cd01347">
    <property type="entry name" value="ligand_gated_channel"/>
    <property type="match status" value="1"/>
</dbReference>